<name>A0ABY8MRF1_9PSED</name>
<evidence type="ECO:0000313" key="2">
    <source>
        <dbReference type="Proteomes" id="UP001243713"/>
    </source>
</evidence>
<dbReference type="RefSeq" id="WP_008035083.1">
    <property type="nucleotide sequence ID" value="NZ_CP093428.1"/>
</dbReference>
<reference evidence="1 2" key="1">
    <citation type="submission" date="2022-03" db="EMBL/GenBank/DDBJ databases">
        <title>Plant growth promoting endophytes with ACC deaminase activity.</title>
        <authorList>
            <person name="Charles T."/>
            <person name="Van Dyk A."/>
            <person name="Cheng J."/>
            <person name="Heil J."/>
        </authorList>
    </citation>
    <scope>NUCLEOTIDE SEQUENCE [LARGE SCALE GENOMIC DNA]</scope>
    <source>
        <strain evidence="1 2">8R6</strain>
    </source>
</reference>
<evidence type="ECO:0000313" key="1">
    <source>
        <dbReference type="EMBL" id="WGK89925.1"/>
    </source>
</evidence>
<proteinExistence type="predicted"/>
<keyword evidence="2" id="KW-1185">Reference proteome</keyword>
<protein>
    <submittedName>
        <fullName evidence="1">Uncharacterized protein</fullName>
    </submittedName>
</protein>
<dbReference type="EMBL" id="CP093428">
    <property type="protein sequence ID" value="WGK89925.1"/>
    <property type="molecule type" value="Genomic_DNA"/>
</dbReference>
<gene>
    <name evidence="1" type="ORF">MOQ58_25985</name>
</gene>
<dbReference type="Proteomes" id="UP001243713">
    <property type="component" value="Chromosome"/>
</dbReference>
<accession>A0ABY8MRF1</accession>
<sequence length="55" mass="6183">MDSDATQKQAIWDQCAVEVMLVVLKSQQRFNYEVAAQAAVDAADALIEKREARRT</sequence>
<organism evidence="1 2">
    <name type="scientific">Pseudomonas migulae</name>
    <dbReference type="NCBI Taxonomy" id="78543"/>
    <lineage>
        <taxon>Bacteria</taxon>
        <taxon>Pseudomonadati</taxon>
        <taxon>Pseudomonadota</taxon>
        <taxon>Gammaproteobacteria</taxon>
        <taxon>Pseudomonadales</taxon>
        <taxon>Pseudomonadaceae</taxon>
        <taxon>Pseudomonas</taxon>
    </lineage>
</organism>